<dbReference type="Pfam" id="PF13102">
    <property type="entry name" value="Phage_int_SAM_5"/>
    <property type="match status" value="1"/>
</dbReference>
<evidence type="ECO:0000313" key="5">
    <source>
        <dbReference type="EMBL" id="MFD0964291.1"/>
    </source>
</evidence>
<comment type="similarity">
    <text evidence="1">Belongs to the 'phage' integrase family.</text>
</comment>
<proteinExistence type="inferred from homology"/>
<dbReference type="Gene3D" id="1.10.443.10">
    <property type="entry name" value="Intergrase catalytic core"/>
    <property type="match status" value="1"/>
</dbReference>
<name>A0ABW3I340_9FLAO</name>
<dbReference type="Proteomes" id="UP001596997">
    <property type="component" value="Unassembled WGS sequence"/>
</dbReference>
<dbReference type="PANTHER" id="PTHR30349:SF64">
    <property type="entry name" value="PROPHAGE INTEGRASE INTD-RELATED"/>
    <property type="match status" value="1"/>
</dbReference>
<accession>A0ABW3I340</accession>
<feature type="domain" description="Tyr recombinase" evidence="4">
    <location>
        <begin position="221"/>
        <end position="390"/>
    </location>
</feature>
<comment type="caution">
    <text evidence="5">The sequence shown here is derived from an EMBL/GenBank/DDBJ whole genome shotgun (WGS) entry which is preliminary data.</text>
</comment>
<dbReference type="Pfam" id="PF17293">
    <property type="entry name" value="Arm-DNA-bind_5"/>
    <property type="match status" value="1"/>
</dbReference>
<dbReference type="InterPro" id="IPR002104">
    <property type="entry name" value="Integrase_catalytic"/>
</dbReference>
<dbReference type="InterPro" id="IPR011010">
    <property type="entry name" value="DNA_brk_join_enz"/>
</dbReference>
<dbReference type="InterPro" id="IPR025269">
    <property type="entry name" value="SAM-like_dom"/>
</dbReference>
<protein>
    <submittedName>
        <fullName evidence="5">Tyrosine-type recombinase/integrase</fullName>
    </submittedName>
</protein>
<keyword evidence="6" id="KW-1185">Reference proteome</keyword>
<dbReference type="SUPFAM" id="SSF56349">
    <property type="entry name" value="DNA breaking-rejoining enzymes"/>
    <property type="match status" value="1"/>
</dbReference>
<dbReference type="Gene3D" id="1.10.150.130">
    <property type="match status" value="1"/>
</dbReference>
<dbReference type="InterPro" id="IPR010998">
    <property type="entry name" value="Integrase_recombinase_N"/>
</dbReference>
<gene>
    <name evidence="5" type="ORF">ACFQ1O_09765</name>
</gene>
<evidence type="ECO:0000313" key="6">
    <source>
        <dbReference type="Proteomes" id="UP001596997"/>
    </source>
</evidence>
<evidence type="ECO:0000256" key="2">
    <source>
        <dbReference type="ARBA" id="ARBA00023125"/>
    </source>
</evidence>
<keyword evidence="3" id="KW-0233">DNA recombination</keyword>
<dbReference type="Pfam" id="PF00589">
    <property type="entry name" value="Phage_integrase"/>
    <property type="match status" value="1"/>
</dbReference>
<organism evidence="5 6">
    <name type="scientific">Pseudofulvibacter geojedonensis</name>
    <dbReference type="NCBI Taxonomy" id="1123758"/>
    <lineage>
        <taxon>Bacteria</taxon>
        <taxon>Pseudomonadati</taxon>
        <taxon>Bacteroidota</taxon>
        <taxon>Flavobacteriia</taxon>
        <taxon>Flavobacteriales</taxon>
        <taxon>Flavobacteriaceae</taxon>
        <taxon>Pseudofulvibacter</taxon>
    </lineage>
</organism>
<dbReference type="PANTHER" id="PTHR30349">
    <property type="entry name" value="PHAGE INTEGRASE-RELATED"/>
    <property type="match status" value="1"/>
</dbReference>
<dbReference type="CDD" id="cd01185">
    <property type="entry name" value="INTN1_C_like"/>
    <property type="match status" value="1"/>
</dbReference>
<sequence length="397" mass="46729">MNPRKLNILFLLDRSKLNKQGKCPIKCRLTYLGKRKTFSTGQFIEPNKWFSKQQKAKPPNKENNFINTQLSLIKQEINQAFLFLQVNQNQFDVDDIYLQYKGKNVKANKTLLEVFQLHNDNMLRLVGKEYTNSTYNKFVEAKKHTKNFIRHQYNKSDYLLNNLKLKFLNDFDFYLKSEKNHKQITINKSIQRVRKIIKLALAEGYLTKDPFILYRPKKYKVKVVYLDTKELKKLEEYSFTQVRLQQVKDMFVFCCYTGLAYAEMTALSKDHIVDEFDGNKWVKMYRKKTNSYVSVPLLPIALGVLYKYDLELPRISNQKFNSYLKEIANIVGIEKKLTHHVARKTFATTVLLYNGVPMEVVSELLGHSKMNVTQKHYGKIVQKKISNEINKLKTGLV</sequence>
<dbReference type="EMBL" id="JBHTJM010000009">
    <property type="protein sequence ID" value="MFD0964291.1"/>
    <property type="molecule type" value="Genomic_DNA"/>
</dbReference>
<evidence type="ECO:0000256" key="3">
    <source>
        <dbReference type="ARBA" id="ARBA00023172"/>
    </source>
</evidence>
<dbReference type="PROSITE" id="PS51898">
    <property type="entry name" value="TYR_RECOMBINASE"/>
    <property type="match status" value="1"/>
</dbReference>
<keyword evidence="2" id="KW-0238">DNA-binding</keyword>
<evidence type="ECO:0000259" key="4">
    <source>
        <dbReference type="PROSITE" id="PS51898"/>
    </source>
</evidence>
<dbReference type="RefSeq" id="WP_377715840.1">
    <property type="nucleotide sequence ID" value="NZ_JBHTJM010000009.1"/>
</dbReference>
<dbReference type="InterPro" id="IPR050090">
    <property type="entry name" value="Tyrosine_recombinase_XerCD"/>
</dbReference>
<dbReference type="InterPro" id="IPR013762">
    <property type="entry name" value="Integrase-like_cat_sf"/>
</dbReference>
<reference evidence="6" key="1">
    <citation type="journal article" date="2019" name="Int. J. Syst. Evol. Microbiol.">
        <title>The Global Catalogue of Microorganisms (GCM) 10K type strain sequencing project: providing services to taxonomists for standard genome sequencing and annotation.</title>
        <authorList>
            <consortium name="The Broad Institute Genomics Platform"/>
            <consortium name="The Broad Institute Genome Sequencing Center for Infectious Disease"/>
            <person name="Wu L."/>
            <person name="Ma J."/>
        </authorList>
    </citation>
    <scope>NUCLEOTIDE SEQUENCE [LARGE SCALE GENOMIC DNA]</scope>
    <source>
        <strain evidence="6">CCUG 62114</strain>
    </source>
</reference>
<dbReference type="InterPro" id="IPR035386">
    <property type="entry name" value="Arm-DNA-bind_5"/>
</dbReference>
<evidence type="ECO:0000256" key="1">
    <source>
        <dbReference type="ARBA" id="ARBA00008857"/>
    </source>
</evidence>